<feature type="region of interest" description="Disordered" evidence="3">
    <location>
        <begin position="1"/>
        <end position="41"/>
    </location>
</feature>
<feature type="DNA-binding region" description="H-T-H motif" evidence="2">
    <location>
        <begin position="64"/>
        <end position="83"/>
    </location>
</feature>
<feature type="domain" description="HTH tetR-type" evidence="4">
    <location>
        <begin position="41"/>
        <end position="101"/>
    </location>
</feature>
<dbReference type="InterPro" id="IPR050109">
    <property type="entry name" value="HTH-type_TetR-like_transc_reg"/>
</dbReference>
<sequence>MTAESGANAPVDPAGPAERVGAEVGARRGVPVRRSREQRTSDSRVRILDAAVACLVESGYAGTTTLTIQARAGVSRGRLLHHFPSKETLLVAAAQHLAATRFASDGLASADLPDAASDPGGRLDRIVEEMWTTYQQPYFWASIELWTAARTDPALAAALLPAERRLGAAIRQTLDAVFEPLTSHELYPMVRETLLTGMRGVALTYGFDPRDAATDPHVAQWKRMTRVLLD</sequence>
<dbReference type="PROSITE" id="PS50977">
    <property type="entry name" value="HTH_TETR_2"/>
    <property type="match status" value="1"/>
</dbReference>
<dbReference type="Gene3D" id="1.10.357.10">
    <property type="entry name" value="Tetracycline Repressor, domain 2"/>
    <property type="match status" value="1"/>
</dbReference>
<reference evidence="5 6" key="1">
    <citation type="submission" date="2024-03" db="EMBL/GenBank/DDBJ databases">
        <title>Actinomycetospora sp. OC33-EN08, a novel actinomycete isolated from wild orchid (Aerides multiflora).</title>
        <authorList>
            <person name="Suriyachadkun C."/>
        </authorList>
    </citation>
    <scope>NUCLEOTIDE SEQUENCE [LARGE SCALE GENOMIC DNA]</scope>
    <source>
        <strain evidence="5 6">OC33-EN08</strain>
    </source>
</reference>
<comment type="caution">
    <text evidence="5">The sequence shown here is derived from an EMBL/GenBank/DDBJ whole genome shotgun (WGS) entry which is preliminary data.</text>
</comment>
<keyword evidence="6" id="KW-1185">Reference proteome</keyword>
<evidence type="ECO:0000256" key="3">
    <source>
        <dbReference type="SAM" id="MobiDB-lite"/>
    </source>
</evidence>
<dbReference type="PRINTS" id="PR00455">
    <property type="entry name" value="HTHTETR"/>
</dbReference>
<dbReference type="Proteomes" id="UP001385809">
    <property type="component" value="Unassembled WGS sequence"/>
</dbReference>
<evidence type="ECO:0000256" key="1">
    <source>
        <dbReference type="ARBA" id="ARBA00023125"/>
    </source>
</evidence>
<dbReference type="Pfam" id="PF00440">
    <property type="entry name" value="TetR_N"/>
    <property type="match status" value="1"/>
</dbReference>
<proteinExistence type="predicted"/>
<dbReference type="SUPFAM" id="SSF46689">
    <property type="entry name" value="Homeodomain-like"/>
    <property type="match status" value="1"/>
</dbReference>
<dbReference type="InterPro" id="IPR001647">
    <property type="entry name" value="HTH_TetR"/>
</dbReference>
<dbReference type="RefSeq" id="WP_337694986.1">
    <property type="nucleotide sequence ID" value="NZ_JBBEGN010000004.1"/>
</dbReference>
<evidence type="ECO:0000259" key="4">
    <source>
        <dbReference type="PROSITE" id="PS50977"/>
    </source>
</evidence>
<gene>
    <name evidence="5" type="ORF">WCD74_11540</name>
</gene>
<dbReference type="InterPro" id="IPR009057">
    <property type="entry name" value="Homeodomain-like_sf"/>
</dbReference>
<dbReference type="PANTHER" id="PTHR30055">
    <property type="entry name" value="HTH-TYPE TRANSCRIPTIONAL REGULATOR RUTR"/>
    <property type="match status" value="1"/>
</dbReference>
<evidence type="ECO:0000313" key="5">
    <source>
        <dbReference type="EMBL" id="MEJ2868401.1"/>
    </source>
</evidence>
<evidence type="ECO:0000313" key="6">
    <source>
        <dbReference type="Proteomes" id="UP001385809"/>
    </source>
</evidence>
<accession>A0ABU8MNB3</accession>
<organism evidence="5 6">
    <name type="scientific">Actinomycetospora aurantiaca</name>
    <dbReference type="NCBI Taxonomy" id="3129233"/>
    <lineage>
        <taxon>Bacteria</taxon>
        <taxon>Bacillati</taxon>
        <taxon>Actinomycetota</taxon>
        <taxon>Actinomycetes</taxon>
        <taxon>Pseudonocardiales</taxon>
        <taxon>Pseudonocardiaceae</taxon>
        <taxon>Actinomycetospora</taxon>
    </lineage>
</organism>
<dbReference type="PANTHER" id="PTHR30055:SF226">
    <property type="entry name" value="HTH-TYPE TRANSCRIPTIONAL REGULATOR PKSA"/>
    <property type="match status" value="1"/>
</dbReference>
<evidence type="ECO:0000256" key="2">
    <source>
        <dbReference type="PROSITE-ProRule" id="PRU00335"/>
    </source>
</evidence>
<name>A0ABU8MNB3_9PSEU</name>
<protein>
    <submittedName>
        <fullName evidence="5">TetR/AcrR family transcriptional regulator</fullName>
    </submittedName>
</protein>
<keyword evidence="1 2" id="KW-0238">DNA-binding</keyword>
<dbReference type="EMBL" id="JBBEGN010000004">
    <property type="protein sequence ID" value="MEJ2868401.1"/>
    <property type="molecule type" value="Genomic_DNA"/>
</dbReference>